<reference evidence="3" key="1">
    <citation type="journal article" date="2019" name="Int. J. Syst. Evol. Microbiol.">
        <title>The Global Catalogue of Microorganisms (GCM) 10K type strain sequencing project: providing services to taxonomists for standard genome sequencing and annotation.</title>
        <authorList>
            <consortium name="The Broad Institute Genomics Platform"/>
            <consortium name="The Broad Institute Genome Sequencing Center for Infectious Disease"/>
            <person name="Wu L."/>
            <person name="Ma J."/>
        </authorList>
    </citation>
    <scope>NUCLEOTIDE SEQUENCE [LARGE SCALE GENOMIC DNA]</scope>
    <source>
        <strain evidence="3">JCM 17342</strain>
    </source>
</reference>
<dbReference type="Gene3D" id="3.40.50.1820">
    <property type="entry name" value="alpha/beta hydrolase"/>
    <property type="match status" value="1"/>
</dbReference>
<dbReference type="InterPro" id="IPR029058">
    <property type="entry name" value="AB_hydrolase_fold"/>
</dbReference>
<protein>
    <submittedName>
        <fullName evidence="2">3-oxoadipate enol-lactonase</fullName>
    </submittedName>
</protein>
<evidence type="ECO:0000313" key="3">
    <source>
        <dbReference type="Proteomes" id="UP001501747"/>
    </source>
</evidence>
<evidence type="ECO:0000259" key="1">
    <source>
        <dbReference type="Pfam" id="PF00561"/>
    </source>
</evidence>
<keyword evidence="3" id="KW-1185">Reference proteome</keyword>
<dbReference type="Pfam" id="PF00561">
    <property type="entry name" value="Abhydrolase_1"/>
    <property type="match status" value="1"/>
</dbReference>
<dbReference type="PANTHER" id="PTHR43798">
    <property type="entry name" value="MONOACYLGLYCEROL LIPASE"/>
    <property type="match status" value="1"/>
</dbReference>
<dbReference type="InterPro" id="IPR000073">
    <property type="entry name" value="AB_hydrolase_1"/>
</dbReference>
<dbReference type="EMBL" id="BAABAL010000004">
    <property type="protein sequence ID" value="GAA3990897.1"/>
    <property type="molecule type" value="Genomic_DNA"/>
</dbReference>
<dbReference type="InterPro" id="IPR000639">
    <property type="entry name" value="Epox_hydrolase-like"/>
</dbReference>
<comment type="caution">
    <text evidence="2">The sequence shown here is derived from an EMBL/GenBank/DDBJ whole genome shotgun (WGS) entry which is preliminary data.</text>
</comment>
<sequence length="286" mass="31161">MFVDDVVPVAADPDVALFVARTEGPADRTLLVVHGGPDWDHSYLREPLVELAGRYRLVLPDLRGCGRSTQGLADEQYTPDAVVADLRALLEELGVERADVLGFSYGGLIAQRLALTAPERVRGLVVASSSVLPVPANAFDGWAERDRRTGAEARVWSNPSAEGAELTRAAAVAGAEANVWRAEALPEYLRRLEEARFSAEWAKPWRAGTLPSPRCENAVERLAALNIPVLLLHGRQDMTFPAELAEHAAELIPSARAVVLDEAGHMAHVDQPTAWLRAIEEFLEQD</sequence>
<dbReference type="Proteomes" id="UP001501747">
    <property type="component" value="Unassembled WGS sequence"/>
</dbReference>
<name>A0ABP7R0Q5_9PSEU</name>
<feature type="domain" description="AB hydrolase-1" evidence="1">
    <location>
        <begin position="29"/>
        <end position="271"/>
    </location>
</feature>
<evidence type="ECO:0000313" key="2">
    <source>
        <dbReference type="EMBL" id="GAA3990897.1"/>
    </source>
</evidence>
<dbReference type="PANTHER" id="PTHR43798:SF33">
    <property type="entry name" value="HYDROLASE, PUTATIVE (AFU_ORTHOLOGUE AFUA_2G14860)-RELATED"/>
    <property type="match status" value="1"/>
</dbReference>
<gene>
    <name evidence="2" type="primary">pcaD_1</name>
    <name evidence="2" type="ORF">GCM10022247_07150</name>
</gene>
<dbReference type="SUPFAM" id="SSF53474">
    <property type="entry name" value="alpha/beta-Hydrolases"/>
    <property type="match status" value="1"/>
</dbReference>
<organism evidence="2 3">
    <name type="scientific">Allokutzneria multivorans</name>
    <dbReference type="NCBI Taxonomy" id="1142134"/>
    <lineage>
        <taxon>Bacteria</taxon>
        <taxon>Bacillati</taxon>
        <taxon>Actinomycetota</taxon>
        <taxon>Actinomycetes</taxon>
        <taxon>Pseudonocardiales</taxon>
        <taxon>Pseudonocardiaceae</taxon>
        <taxon>Allokutzneria</taxon>
    </lineage>
</organism>
<accession>A0ABP7R0Q5</accession>
<proteinExistence type="predicted"/>
<dbReference type="InterPro" id="IPR050266">
    <property type="entry name" value="AB_hydrolase_sf"/>
</dbReference>
<dbReference type="PRINTS" id="PR00111">
    <property type="entry name" value="ABHYDROLASE"/>
</dbReference>
<dbReference type="RefSeq" id="WP_344871036.1">
    <property type="nucleotide sequence ID" value="NZ_BAABAL010000004.1"/>
</dbReference>
<dbReference type="PRINTS" id="PR00412">
    <property type="entry name" value="EPOXHYDRLASE"/>
</dbReference>